<keyword evidence="8" id="KW-1185">Reference proteome</keyword>
<reference evidence="7 8" key="1">
    <citation type="submission" date="2021-05" db="EMBL/GenBank/DDBJ databases">
        <title>Genome Assembly of Synthetic Allotetraploid Brassica napus Reveals Homoeologous Exchanges between Subgenomes.</title>
        <authorList>
            <person name="Davis J.T."/>
        </authorList>
    </citation>
    <scope>NUCLEOTIDE SEQUENCE [LARGE SCALE GENOMIC DNA]</scope>
    <source>
        <strain evidence="8">cv. Da-Ae</strain>
        <tissue evidence="7">Seedling</tissue>
    </source>
</reference>
<comment type="subcellular location">
    <subcellularLocation>
        <location evidence="1">Membrane</location>
        <topology evidence="1">Multi-pass membrane protein</topology>
    </subcellularLocation>
</comment>
<proteinExistence type="inferred from homology"/>
<accession>A0ABQ8B9F0</accession>
<comment type="caution">
    <text evidence="7">The sequence shown here is derived from an EMBL/GenBank/DDBJ whole genome shotgun (WGS) entry which is preliminary data.</text>
</comment>
<keyword evidence="5 6" id="KW-0472">Membrane</keyword>
<evidence type="ECO:0000313" key="8">
    <source>
        <dbReference type="Proteomes" id="UP000824890"/>
    </source>
</evidence>
<evidence type="ECO:0000256" key="5">
    <source>
        <dbReference type="ARBA" id="ARBA00023136"/>
    </source>
</evidence>
<dbReference type="InterPro" id="IPR007770">
    <property type="entry name" value="DMP"/>
</dbReference>
<protein>
    <submittedName>
        <fullName evidence="7">Uncharacterized protein</fullName>
    </submittedName>
</protein>
<organism evidence="7 8">
    <name type="scientific">Brassica napus</name>
    <name type="common">Rape</name>
    <dbReference type="NCBI Taxonomy" id="3708"/>
    <lineage>
        <taxon>Eukaryota</taxon>
        <taxon>Viridiplantae</taxon>
        <taxon>Streptophyta</taxon>
        <taxon>Embryophyta</taxon>
        <taxon>Tracheophyta</taxon>
        <taxon>Spermatophyta</taxon>
        <taxon>Magnoliopsida</taxon>
        <taxon>eudicotyledons</taxon>
        <taxon>Gunneridae</taxon>
        <taxon>Pentapetalae</taxon>
        <taxon>rosids</taxon>
        <taxon>malvids</taxon>
        <taxon>Brassicales</taxon>
        <taxon>Brassicaceae</taxon>
        <taxon>Brassiceae</taxon>
        <taxon>Brassica</taxon>
    </lineage>
</organism>
<comment type="similarity">
    <text evidence="2">Belongs to the plant DMP1 protein family.</text>
</comment>
<evidence type="ECO:0000256" key="4">
    <source>
        <dbReference type="ARBA" id="ARBA00022989"/>
    </source>
</evidence>
<evidence type="ECO:0000256" key="2">
    <source>
        <dbReference type="ARBA" id="ARBA00008707"/>
    </source>
</evidence>
<dbReference type="Proteomes" id="UP000824890">
    <property type="component" value="Unassembled WGS sequence"/>
</dbReference>
<evidence type="ECO:0000256" key="6">
    <source>
        <dbReference type="SAM" id="Phobius"/>
    </source>
</evidence>
<dbReference type="PANTHER" id="PTHR31621">
    <property type="entry name" value="PROTEIN DMP3"/>
    <property type="match status" value="1"/>
</dbReference>
<sequence>KLMEETQPLLIASLPEAPRKPKSKVQKMARKAFKGTAHLSNLLPTGSVMGFQIMCPVLSHQGQCPTIASRWLTCFLVFVCAVSCFLLSFTDSFRDPRGKVRYGLATRSGLSVMEGSITLTDEEKEKYKLRFLDFVHAFMSMLVFFAISMIDQNVIRCLFPVPSEDIKELLTSLPIIIGVICGGFFLVFPTRRHGIGSPLTKE</sequence>
<dbReference type="Pfam" id="PF05078">
    <property type="entry name" value="DUF679"/>
    <property type="match status" value="1"/>
</dbReference>
<evidence type="ECO:0000256" key="3">
    <source>
        <dbReference type="ARBA" id="ARBA00022692"/>
    </source>
</evidence>
<gene>
    <name evidence="7" type="ORF">HID58_040927</name>
</gene>
<dbReference type="EMBL" id="JAGKQM010000011">
    <property type="protein sequence ID" value="KAH0901424.1"/>
    <property type="molecule type" value="Genomic_DNA"/>
</dbReference>
<keyword evidence="4 6" id="KW-1133">Transmembrane helix</keyword>
<feature type="non-terminal residue" evidence="7">
    <location>
        <position position="1"/>
    </location>
</feature>
<evidence type="ECO:0000313" key="7">
    <source>
        <dbReference type="EMBL" id="KAH0901424.1"/>
    </source>
</evidence>
<feature type="transmembrane region" description="Helical" evidence="6">
    <location>
        <begin position="170"/>
        <end position="188"/>
    </location>
</feature>
<dbReference type="PANTHER" id="PTHR31621:SF49">
    <property type="entry name" value="DUF679 DOMAIN-CONTAINING PROTEIN"/>
    <property type="match status" value="1"/>
</dbReference>
<feature type="transmembrane region" description="Helical" evidence="6">
    <location>
        <begin position="131"/>
        <end position="150"/>
    </location>
</feature>
<feature type="transmembrane region" description="Helical" evidence="6">
    <location>
        <begin position="68"/>
        <end position="89"/>
    </location>
</feature>
<name>A0ABQ8B9F0_BRANA</name>
<evidence type="ECO:0000256" key="1">
    <source>
        <dbReference type="ARBA" id="ARBA00004141"/>
    </source>
</evidence>
<keyword evidence="3 6" id="KW-0812">Transmembrane</keyword>